<keyword evidence="4" id="KW-1185">Reference proteome</keyword>
<dbReference type="OrthoDB" id="5019at2759"/>
<dbReference type="RefSeq" id="XP_005538210.1">
    <property type="nucleotide sequence ID" value="XM_005538153.1"/>
</dbReference>
<reference evidence="3 4" key="2">
    <citation type="journal article" date="2007" name="BMC Biol.">
        <title>A 100%-complete sequence reveals unusually simple genomic features in the hot-spring red alga Cyanidioschyzon merolae.</title>
        <authorList>
            <person name="Nozaki H."/>
            <person name="Takano H."/>
            <person name="Misumi O."/>
            <person name="Terasawa K."/>
            <person name="Matsuzaki M."/>
            <person name="Maruyama S."/>
            <person name="Nishida K."/>
            <person name="Yagisawa F."/>
            <person name="Yoshida Y."/>
            <person name="Fujiwara T."/>
            <person name="Takio S."/>
            <person name="Tamura K."/>
            <person name="Chung S.J."/>
            <person name="Nakamura S."/>
            <person name="Kuroiwa H."/>
            <person name="Tanaka K."/>
            <person name="Sato N."/>
            <person name="Kuroiwa T."/>
        </authorList>
    </citation>
    <scope>NUCLEOTIDE SEQUENCE [LARGE SCALE GENOMIC DNA]</scope>
    <source>
        <strain evidence="3 4">10D</strain>
    </source>
</reference>
<evidence type="ECO:0000313" key="3">
    <source>
        <dbReference type="EMBL" id="BAM82174.1"/>
    </source>
</evidence>
<reference evidence="3 4" key="1">
    <citation type="journal article" date="2004" name="Nature">
        <title>Genome sequence of the ultrasmall unicellular red alga Cyanidioschyzon merolae 10D.</title>
        <authorList>
            <person name="Matsuzaki M."/>
            <person name="Misumi O."/>
            <person name="Shin-i T."/>
            <person name="Maruyama S."/>
            <person name="Takahara M."/>
            <person name="Miyagishima S."/>
            <person name="Mori T."/>
            <person name="Nishida K."/>
            <person name="Yagisawa F."/>
            <person name="Nishida K."/>
            <person name="Yoshida Y."/>
            <person name="Nishimura Y."/>
            <person name="Nakao S."/>
            <person name="Kobayashi T."/>
            <person name="Momoyama Y."/>
            <person name="Higashiyama T."/>
            <person name="Minoda A."/>
            <person name="Sano M."/>
            <person name="Nomoto H."/>
            <person name="Oishi K."/>
            <person name="Hayashi H."/>
            <person name="Ohta F."/>
            <person name="Nishizaka S."/>
            <person name="Haga S."/>
            <person name="Miura S."/>
            <person name="Morishita T."/>
            <person name="Kabeya Y."/>
            <person name="Terasawa K."/>
            <person name="Suzuki Y."/>
            <person name="Ishii Y."/>
            <person name="Asakawa S."/>
            <person name="Takano H."/>
            <person name="Ohta N."/>
            <person name="Kuroiwa H."/>
            <person name="Tanaka K."/>
            <person name="Shimizu N."/>
            <person name="Sugano S."/>
            <person name="Sato N."/>
            <person name="Nozaki H."/>
            <person name="Ogasawara N."/>
            <person name="Kohara Y."/>
            <person name="Kuroiwa T."/>
        </authorList>
    </citation>
    <scope>NUCLEOTIDE SEQUENCE [LARGE SCALE GENOMIC DNA]</scope>
    <source>
        <strain evidence="3 4">10D</strain>
    </source>
</reference>
<dbReference type="GeneID" id="16996218"/>
<feature type="compositionally biased region" description="Polar residues" evidence="1">
    <location>
        <begin position="290"/>
        <end position="299"/>
    </location>
</feature>
<dbReference type="SUPFAM" id="SSF57938">
    <property type="entry name" value="DnaJ/Hsp40 cysteine-rich domain"/>
    <property type="match status" value="1"/>
</dbReference>
<feature type="domain" description="Nuclease associated modular" evidence="2">
    <location>
        <begin position="238"/>
        <end position="274"/>
    </location>
</feature>
<sequence length="483" mass="53414">MGYTTRRVLTGTQKHQLVWLRYTDHYARPSAVVACFICSTAQGTRWRETCCREWSGEQLLAWCLLPRVLRSIHAPASSRLQALYVCRREASVPVRSDAQQGVSTVQQQQQQLLQTKRKTSFRRVHSILRTAMSRQEPQAGDSKNKARAGKALKASGTRTDAGVASVTNCLAALLATGFPDPETVLLFFQVLLCLSDDTTTQRSTQSRRAETRARISAALRGRKRPPEVCQRIAASLRGRSLSDAHRRRIQASLSGERNPMFGRRRSEEERARIRESVLRTLEERGRKSSKAASSETQPADAQALERPDSINKQQHQRSLSKEANSLPLDELVQAIWLQARAAGALLEHAERQVLTEPSNASYERRARIGRDNGFGDQTSAVDKRMDAAAGYMRGAVESLALSHPVQRSAPSSAHLVYTSADLARRTPCTTCNGRGLVLCPHCVKRFGHSSKTCSHCGGSGMGICDHCQGTHVVMPSDANSYRT</sequence>
<proteinExistence type="predicted"/>
<protein>
    <recommendedName>
        <fullName evidence="2">Nuclease associated modular domain-containing protein</fullName>
    </recommendedName>
</protein>
<accession>M1VAL8</accession>
<name>M1VAL8_CYAM1</name>
<dbReference type="AlphaFoldDB" id="M1VAL8"/>
<gene>
    <name evidence="3" type="ORF">CYME_CMQ297C</name>
</gene>
<dbReference type="Pfam" id="PF07460">
    <property type="entry name" value="NUMOD3"/>
    <property type="match status" value="1"/>
</dbReference>
<dbReference type="GO" id="GO:0003677">
    <property type="term" value="F:DNA binding"/>
    <property type="evidence" value="ECO:0007669"/>
    <property type="project" value="InterPro"/>
</dbReference>
<dbReference type="InterPro" id="IPR003611">
    <property type="entry name" value="NUMOD3"/>
</dbReference>
<feature type="compositionally biased region" description="Polar residues" evidence="1">
    <location>
        <begin position="310"/>
        <end position="322"/>
    </location>
</feature>
<feature type="region of interest" description="Disordered" evidence="1">
    <location>
        <begin position="132"/>
        <end position="157"/>
    </location>
</feature>
<evidence type="ECO:0000256" key="1">
    <source>
        <dbReference type="SAM" id="MobiDB-lite"/>
    </source>
</evidence>
<dbReference type="PANTHER" id="PTHR15852">
    <property type="entry name" value="PLASTID TRANSCRIPTIONALLY ACTIVE PROTEIN"/>
    <property type="match status" value="1"/>
</dbReference>
<evidence type="ECO:0000313" key="4">
    <source>
        <dbReference type="Proteomes" id="UP000007014"/>
    </source>
</evidence>
<dbReference type="Proteomes" id="UP000007014">
    <property type="component" value="Chromosome 17"/>
</dbReference>
<feature type="region of interest" description="Disordered" evidence="1">
    <location>
        <begin position="240"/>
        <end position="322"/>
    </location>
</feature>
<dbReference type="EMBL" id="AP006499">
    <property type="protein sequence ID" value="BAM82174.1"/>
    <property type="molecule type" value="Genomic_DNA"/>
</dbReference>
<feature type="compositionally biased region" description="Basic and acidic residues" evidence="1">
    <location>
        <begin position="264"/>
        <end position="286"/>
    </location>
</feature>
<dbReference type="KEGG" id="cme:CYME_CMQ297C"/>
<evidence type="ECO:0000259" key="2">
    <source>
        <dbReference type="Pfam" id="PF07460"/>
    </source>
</evidence>
<dbReference type="InterPro" id="IPR036410">
    <property type="entry name" value="HSP_DnaJ_Cys-rich_dom_sf"/>
</dbReference>
<dbReference type="PANTHER" id="PTHR15852:SF54">
    <property type="entry name" value="PROTEIN SSUH2 HOMOLOG"/>
    <property type="match status" value="1"/>
</dbReference>
<organism evidence="3 4">
    <name type="scientific">Cyanidioschyzon merolae (strain NIES-3377 / 10D)</name>
    <name type="common">Unicellular red alga</name>
    <dbReference type="NCBI Taxonomy" id="280699"/>
    <lineage>
        <taxon>Eukaryota</taxon>
        <taxon>Rhodophyta</taxon>
        <taxon>Bangiophyceae</taxon>
        <taxon>Cyanidiales</taxon>
        <taxon>Cyanidiaceae</taxon>
        <taxon>Cyanidioschyzon</taxon>
    </lineage>
</organism>